<dbReference type="Gene3D" id="3.40.50.1010">
    <property type="entry name" value="5'-nuclease"/>
    <property type="match status" value="1"/>
</dbReference>
<feature type="region of interest" description="Disordered" evidence="2">
    <location>
        <begin position="816"/>
        <end position="842"/>
    </location>
</feature>
<evidence type="ECO:0000313" key="3">
    <source>
        <dbReference type="EMBL" id="WFD41118.1"/>
    </source>
</evidence>
<dbReference type="GeneID" id="85227763"/>
<reference evidence="3" key="1">
    <citation type="submission" date="2023-03" db="EMBL/GenBank/DDBJ databases">
        <title>Mating type loci evolution in Malassezia.</title>
        <authorList>
            <person name="Coelho M.A."/>
        </authorList>
    </citation>
    <scope>NUCLEOTIDE SEQUENCE</scope>
    <source>
        <strain evidence="3">CBS 9431</strain>
    </source>
</reference>
<gene>
    <name evidence="3" type="ORF">MJAP1_004112</name>
</gene>
<comment type="similarity">
    <text evidence="1">Belongs to the asteroid family.</text>
</comment>
<accession>A0AAF0F1Q6</accession>
<name>A0AAF0F1Q6_9BASI</name>
<evidence type="ECO:0008006" key="5">
    <source>
        <dbReference type="Google" id="ProtNLM"/>
    </source>
</evidence>
<feature type="compositionally biased region" description="Acidic residues" evidence="2">
    <location>
        <begin position="519"/>
        <end position="564"/>
    </location>
</feature>
<feature type="region of interest" description="Disordered" evidence="2">
    <location>
        <begin position="517"/>
        <end position="569"/>
    </location>
</feature>
<dbReference type="InterPro" id="IPR016024">
    <property type="entry name" value="ARM-type_fold"/>
</dbReference>
<organism evidence="3 4">
    <name type="scientific">Malassezia japonica</name>
    <dbReference type="NCBI Taxonomy" id="223818"/>
    <lineage>
        <taxon>Eukaryota</taxon>
        <taxon>Fungi</taxon>
        <taxon>Dikarya</taxon>
        <taxon>Basidiomycota</taxon>
        <taxon>Ustilaginomycotina</taxon>
        <taxon>Malasseziomycetes</taxon>
        <taxon>Malasseziales</taxon>
        <taxon>Malasseziaceae</taxon>
        <taxon>Malassezia</taxon>
    </lineage>
</organism>
<protein>
    <recommendedName>
        <fullName evidence="5">PIN domain-like protein</fullName>
    </recommendedName>
</protein>
<dbReference type="SUPFAM" id="SSF88723">
    <property type="entry name" value="PIN domain-like"/>
    <property type="match status" value="1"/>
</dbReference>
<dbReference type="EMBL" id="CP119966">
    <property type="protein sequence ID" value="WFD41118.1"/>
    <property type="molecule type" value="Genomic_DNA"/>
</dbReference>
<evidence type="ECO:0000256" key="2">
    <source>
        <dbReference type="SAM" id="MobiDB-lite"/>
    </source>
</evidence>
<evidence type="ECO:0000313" key="4">
    <source>
        <dbReference type="Proteomes" id="UP001217754"/>
    </source>
</evidence>
<proteinExistence type="inferred from homology"/>
<dbReference type="InterPro" id="IPR029060">
    <property type="entry name" value="PIN-like_dom_sf"/>
</dbReference>
<dbReference type="AlphaFoldDB" id="A0AAF0F1Q6"/>
<evidence type="ECO:0000256" key="1">
    <source>
        <dbReference type="ARBA" id="ARBA00007398"/>
    </source>
</evidence>
<dbReference type="SUPFAM" id="SSF48371">
    <property type="entry name" value="ARM repeat"/>
    <property type="match status" value="1"/>
</dbReference>
<keyword evidence="4" id="KW-1185">Reference proteome</keyword>
<dbReference type="InterPro" id="IPR026832">
    <property type="entry name" value="Asteroid"/>
</dbReference>
<dbReference type="RefSeq" id="XP_060124015.1">
    <property type="nucleotide sequence ID" value="XM_060268032.1"/>
</dbReference>
<dbReference type="PANTHER" id="PTHR15665:SF1">
    <property type="entry name" value="PROTEIN ASTEROID HOMOLOG 1"/>
    <property type="match status" value="1"/>
</dbReference>
<dbReference type="Proteomes" id="UP001217754">
    <property type="component" value="Chromosome 9"/>
</dbReference>
<sequence>MGVLGLTRWASDNERLISSELTLPVPHSTGTALVDGEPAQLEAKGDWLVIDAWAWVHYVWHSMNTNVYQGGSFVAFRLLLGAWIDTLRSAGFHLVVVIDGPRLHQKLGAALTRSQNYVRLNAKLMRAGPKLRTDHEFEHGRILPPGLSECLFSVLDAYGVECQVGAEEVDAAIAQLANEREGYVLSRDSDFLVLCGNAPQCKGYVPLGSIEFIAHETGAGQAEAPPADDDDGFTTVATAKSKRGKKQQAAAKLANLPHVLRAPVLPAQREALRESAVRFRCYSAYRCAAQLQLPMNLLPIFAALVGTENRSSDHVELFNTVFHGVSNRMPVIASLLAEQYNAIKGEDESGAEPAADANAGEFAIDTRDPVLRLLSRTFDALVEYGRKRRGAQITVSWEMRHNIVHNMHTVALSYMPGSGDEAIDRFMAQSDVKALSVYQDAYWKRNFDQVMVSVLLERIYIARVFLEEPEEPASQRVVSRPMRNLVWSALLAVWLAAHPDAADPEPELVEEMAKASLEGNDEVENLEAEEEDDDEDNDEDNDEEDDDEEEEEEEEEEEINEEDAAAAAEQAAIDARLASLPKITEYTRTEYSLRKEEVPILPVAELLDNIAKRTEAPLSPHLSKLIGEHLGEDAAPIFVPDLAEDVRVDMWLYAHHALVPELRKLPEDVWPIAAVLRYVIVANQERLGSMRTKHNWTQQEVEAAVYSACVARRLHKEASLEELQAVTDAYPSGSPPNRSITLSTMLAFAFETSAMLTQALVLKPTFANALYEPPLFHARLGEQSNEAWAKFEDAELYEQLLAVVLHGLETRLGRTRKAVPPAQRAHAPRPRRHHGLLEETML</sequence>
<dbReference type="PANTHER" id="PTHR15665">
    <property type="entry name" value="ASTEROID PROTEIN"/>
    <property type="match status" value="1"/>
</dbReference>